<dbReference type="Proteomes" id="UP001596052">
    <property type="component" value="Unassembled WGS sequence"/>
</dbReference>
<dbReference type="EMBL" id="JBHSMQ010000004">
    <property type="protein sequence ID" value="MFC5455521.1"/>
    <property type="molecule type" value="Genomic_DNA"/>
</dbReference>
<comment type="caution">
    <text evidence="1">The sequence shown here is derived from an EMBL/GenBank/DDBJ whole genome shotgun (WGS) entry which is preliminary data.</text>
</comment>
<accession>A0ABW0KSK7</accession>
<protein>
    <submittedName>
        <fullName evidence="1">Uncharacterized protein</fullName>
    </submittedName>
</protein>
<proteinExistence type="predicted"/>
<reference evidence="2" key="1">
    <citation type="journal article" date="2019" name="Int. J. Syst. Evol. Microbiol.">
        <title>The Global Catalogue of Microorganisms (GCM) 10K type strain sequencing project: providing services to taxonomists for standard genome sequencing and annotation.</title>
        <authorList>
            <consortium name="The Broad Institute Genomics Platform"/>
            <consortium name="The Broad Institute Genome Sequencing Center for Infectious Disease"/>
            <person name="Wu L."/>
            <person name="Ma J."/>
        </authorList>
    </citation>
    <scope>NUCLEOTIDE SEQUENCE [LARGE SCALE GENOMIC DNA]</scope>
    <source>
        <strain evidence="2">CGMCC 4.1469</strain>
    </source>
</reference>
<evidence type="ECO:0000313" key="2">
    <source>
        <dbReference type="Proteomes" id="UP001596052"/>
    </source>
</evidence>
<evidence type="ECO:0000313" key="1">
    <source>
        <dbReference type="EMBL" id="MFC5455521.1"/>
    </source>
</evidence>
<keyword evidence="2" id="KW-1185">Reference proteome</keyword>
<gene>
    <name evidence="1" type="ORF">ACFQDI_11690</name>
</gene>
<sequence>MRFVVTALLVILLGSAVLRAETLIIPVVGEGWQIKFKGPVLAVESQQYNADGQVFQGNAGRFNVSAFVGKPAGSGGDSKACRDHFWKLAGEGGMIQKDSVKQWSTPYCECVAYVTKDESQGEASTRANISCCFEILGKWAHLHASVISATDEETQMLKELAESLMYCTFARYKGGSQEFLLGGMGRLRMNVPVSWRAGNHCVNMGIGTAEQHELSFFSTTDPGKTWKMTFFNCAMRYKTQADIELTARTAPRPAKGEPVEQAVALQEIKLKQGVGCLTVYTHAEQGDKPVATGAARVSASGFVAPVPDVLGTITLSADDAKDADFMAAIQALGTIEWEPVEAR</sequence>
<dbReference type="RefSeq" id="WP_377166689.1">
    <property type="nucleotide sequence ID" value="NZ_JBHSMQ010000004.1"/>
</dbReference>
<name>A0ABW0KSK7_9BACT</name>
<organism evidence="1 2">
    <name type="scientific">Prosthecobacter fluviatilis</name>
    <dbReference type="NCBI Taxonomy" id="445931"/>
    <lineage>
        <taxon>Bacteria</taxon>
        <taxon>Pseudomonadati</taxon>
        <taxon>Verrucomicrobiota</taxon>
        <taxon>Verrucomicrobiia</taxon>
        <taxon>Verrucomicrobiales</taxon>
        <taxon>Verrucomicrobiaceae</taxon>
        <taxon>Prosthecobacter</taxon>
    </lineage>
</organism>